<evidence type="ECO:0008006" key="3">
    <source>
        <dbReference type="Google" id="ProtNLM"/>
    </source>
</evidence>
<sequence>MNNFKALKLITIIFLLGCSNSYENDSKIIFTTGIAMDPSEPRIGIEIKPDTLFYCLEKHEKAEYDYYYCLQRTNVEEYIRKLKPLFNYYPKYSDIPDATPCQLDIVEKQDTLRFVFYLELINDKQREIIHDLITLKDCDTIKIEHRDFPVELLLDKLPEPPLVGNDTD</sequence>
<dbReference type="Proteomes" id="UP000825381">
    <property type="component" value="Chromosome"/>
</dbReference>
<dbReference type="RefSeq" id="WP_220640585.1">
    <property type="nucleotide sequence ID" value="NZ_CP080429.1"/>
</dbReference>
<evidence type="ECO:0000313" key="1">
    <source>
        <dbReference type="EMBL" id="QYJ68242.1"/>
    </source>
</evidence>
<name>A0ABX8V5Z2_9FLAO</name>
<dbReference type="EMBL" id="CP080429">
    <property type="protein sequence ID" value="QYJ68242.1"/>
    <property type="molecule type" value="Genomic_DNA"/>
</dbReference>
<organism evidence="1 2">
    <name type="scientific">Flavobacterium litorale</name>
    <dbReference type="NCBI Taxonomy" id="2856519"/>
    <lineage>
        <taxon>Bacteria</taxon>
        <taxon>Pseudomonadati</taxon>
        <taxon>Bacteroidota</taxon>
        <taxon>Flavobacteriia</taxon>
        <taxon>Flavobacteriales</taxon>
        <taxon>Flavobacteriaceae</taxon>
        <taxon>Flavobacterium</taxon>
    </lineage>
</organism>
<keyword evidence="2" id="KW-1185">Reference proteome</keyword>
<evidence type="ECO:0000313" key="2">
    <source>
        <dbReference type="Proteomes" id="UP000825381"/>
    </source>
</evidence>
<accession>A0ABX8V5Z2</accession>
<protein>
    <recommendedName>
        <fullName evidence="3">Lipoprotein</fullName>
    </recommendedName>
</protein>
<gene>
    <name evidence="1" type="ORF">K1I41_12050</name>
</gene>
<reference evidence="1 2" key="1">
    <citation type="submission" date="2021-07" db="EMBL/GenBank/DDBJ databases">
        <title>Flavobacterium WSW3-B6 sp.nov, isolated from seaweed.</title>
        <authorList>
            <person name="Muhammad N."/>
            <person name="Ho H."/>
            <person name="Lee Y.-J."/>
            <person name="Nguyen T."/>
            <person name="Ho J."/>
            <person name="Kim S.-G."/>
        </authorList>
    </citation>
    <scope>NUCLEOTIDE SEQUENCE [LARGE SCALE GENOMIC DNA]</scope>
    <source>
        <strain evidence="1 2">WSW3-B6</strain>
    </source>
</reference>
<proteinExistence type="predicted"/>